<name>A0ABU5F1W0_9BACT</name>
<dbReference type="EMBL" id="JAXBLV010000155">
    <property type="protein sequence ID" value="MDY3559916.1"/>
    <property type="molecule type" value="Genomic_DNA"/>
</dbReference>
<dbReference type="Proteomes" id="UP001272242">
    <property type="component" value="Unassembled WGS sequence"/>
</dbReference>
<dbReference type="NCBIfam" id="TIGR02996">
    <property type="entry name" value="rpt_mate_G_obs"/>
    <property type="match status" value="1"/>
</dbReference>
<reference evidence="2" key="1">
    <citation type="journal article" date="2023" name="Mar. Drugs">
        <title>Gemmata algarum, a Novel Planctomycete Isolated from an Algal Mat, Displays Antimicrobial Activity.</title>
        <authorList>
            <person name="Kumar G."/>
            <person name="Kallscheuer N."/>
            <person name="Kashif M."/>
            <person name="Ahamad S."/>
            <person name="Jagadeeshwari U."/>
            <person name="Pannikurungottu S."/>
            <person name="Haufschild T."/>
            <person name="Kabuu M."/>
            <person name="Sasikala C."/>
            <person name="Jogler C."/>
            <person name="Ramana C."/>
        </authorList>
    </citation>
    <scope>NUCLEOTIDE SEQUENCE [LARGE SCALE GENOMIC DNA]</scope>
    <source>
        <strain evidence="2">JC673</strain>
    </source>
</reference>
<comment type="caution">
    <text evidence="1">The sequence shown here is derived from an EMBL/GenBank/DDBJ whole genome shotgun (WGS) entry which is preliminary data.</text>
</comment>
<evidence type="ECO:0000313" key="2">
    <source>
        <dbReference type="Proteomes" id="UP001272242"/>
    </source>
</evidence>
<dbReference type="RefSeq" id="WP_320686593.1">
    <property type="nucleotide sequence ID" value="NZ_JAXBLV010000155.1"/>
</dbReference>
<gene>
    <name evidence="1" type="ORF">R5W23_001102</name>
</gene>
<evidence type="ECO:0000313" key="1">
    <source>
        <dbReference type="EMBL" id="MDY3559916.1"/>
    </source>
</evidence>
<protein>
    <submittedName>
        <fullName evidence="1">TIGR02996 domain-containing protein</fullName>
    </submittedName>
</protein>
<accession>A0ABU5F1W0</accession>
<keyword evidence="2" id="KW-1185">Reference proteome</keyword>
<organism evidence="1 2">
    <name type="scientific">Gemmata algarum</name>
    <dbReference type="NCBI Taxonomy" id="2975278"/>
    <lineage>
        <taxon>Bacteria</taxon>
        <taxon>Pseudomonadati</taxon>
        <taxon>Planctomycetota</taxon>
        <taxon>Planctomycetia</taxon>
        <taxon>Gemmatales</taxon>
        <taxon>Gemmataceae</taxon>
        <taxon>Gemmata</taxon>
    </lineage>
</organism>
<sequence length="255" mass="29152">MAEDEPFIRALLAAPDDQTARLVYADWLDDRRDPRAEYLRLSARLAELPLGSDKRQTARERMLALQNGLPSWWLAAVGFSAVSHEPNPVRVEYAAQALKRPAAYTDLFDYEITMHAAAISAAGCIAFLESRSKWNGGYQDIRYDLRLRDPASKRGAVCELYTHNPYFGCDVQFFEWYGDAALLIYQEKRSVQVCRFGFDNRPAYRAAGRIWRLYGRVLAFRDPGVTHVCRLSLPNLEELTPLSESAARERDIWPE</sequence>
<proteinExistence type="predicted"/>
<dbReference type="InterPro" id="IPR014338">
    <property type="entry name" value="CHP02996_rpt-companion-dom"/>
</dbReference>